<evidence type="ECO:0000313" key="16">
    <source>
        <dbReference type="Proteomes" id="UP000272942"/>
    </source>
</evidence>
<keyword evidence="4" id="KW-0479">Metal-binding</keyword>
<dbReference type="GO" id="GO:0006210">
    <property type="term" value="P:thymine catabolic process"/>
    <property type="evidence" value="ECO:0007669"/>
    <property type="project" value="TreeGrafter"/>
</dbReference>
<evidence type="ECO:0000256" key="11">
    <source>
        <dbReference type="RuleBase" id="RU364041"/>
    </source>
</evidence>
<dbReference type="OrthoDB" id="4327079at2759"/>
<evidence type="ECO:0000313" key="17">
    <source>
        <dbReference type="WBParaSite" id="ECPE_0001041701-mRNA-1"/>
    </source>
</evidence>
<comment type="cofactor">
    <cofactor evidence="11">
        <name>[4Fe-4S] cluster</name>
        <dbReference type="ChEBI" id="CHEBI:49883"/>
    </cofactor>
    <text evidence="11">Binds 4 [4Fe-4S] clusters. Contains approximately 16 iron atoms per subunit.</text>
</comment>
<keyword evidence="10" id="KW-0411">Iron-sulfur</keyword>
<dbReference type="SUPFAM" id="SSF51971">
    <property type="entry name" value="Nucleotide-binding domain"/>
    <property type="match status" value="2"/>
</dbReference>
<dbReference type="InterPro" id="IPR023753">
    <property type="entry name" value="FAD/NAD-binding_dom"/>
</dbReference>
<dbReference type="Pfam" id="PF01180">
    <property type="entry name" value="DHO_dh"/>
    <property type="match status" value="1"/>
</dbReference>
<dbReference type="Pfam" id="PF07992">
    <property type="entry name" value="Pyr_redox_2"/>
    <property type="match status" value="1"/>
</dbReference>
<dbReference type="CDD" id="cd02940">
    <property type="entry name" value="DHPD_FMN"/>
    <property type="match status" value="1"/>
</dbReference>
<feature type="domain" description="Dihydroprymidine dehydrogenase" evidence="14">
    <location>
        <begin position="29"/>
        <end position="131"/>
    </location>
</feature>
<keyword evidence="7 11" id="KW-0521">NADP</keyword>
<comment type="cofactor">
    <cofactor evidence="1 11">
        <name>FAD</name>
        <dbReference type="ChEBI" id="CHEBI:57692"/>
    </cofactor>
</comment>
<comment type="cofactor">
    <cofactor evidence="11">
        <name>FMN</name>
        <dbReference type="ChEBI" id="CHEBI:58210"/>
    </cofactor>
</comment>
<dbReference type="GO" id="GO:0051539">
    <property type="term" value="F:4 iron, 4 sulfur cluster binding"/>
    <property type="evidence" value="ECO:0007669"/>
    <property type="project" value="UniProtKB-KW"/>
</dbReference>
<dbReference type="SUPFAM" id="SSF51395">
    <property type="entry name" value="FMN-linked oxidoreductases"/>
    <property type="match status" value="1"/>
</dbReference>
<comment type="pathway">
    <text evidence="2 11">Amino-acid biosynthesis; beta-alanine biosynthesis.</text>
</comment>
<evidence type="ECO:0000256" key="10">
    <source>
        <dbReference type="ARBA" id="ARBA00023014"/>
    </source>
</evidence>
<dbReference type="GO" id="GO:0017113">
    <property type="term" value="F:dihydropyrimidine dehydrogenase (NADP+) activity"/>
    <property type="evidence" value="ECO:0007669"/>
    <property type="project" value="UniProtKB-EC"/>
</dbReference>
<proteinExistence type="inferred from homology"/>
<reference evidence="15 16" key="2">
    <citation type="submission" date="2018-11" db="EMBL/GenBank/DDBJ databases">
        <authorList>
            <consortium name="Pathogen Informatics"/>
        </authorList>
    </citation>
    <scope>NUCLEOTIDE SEQUENCE [LARGE SCALE GENOMIC DNA]</scope>
    <source>
        <strain evidence="15 16">Egypt</strain>
    </source>
</reference>
<evidence type="ECO:0000256" key="9">
    <source>
        <dbReference type="ARBA" id="ARBA00023004"/>
    </source>
</evidence>
<evidence type="ECO:0000256" key="6">
    <source>
        <dbReference type="ARBA" id="ARBA00022827"/>
    </source>
</evidence>
<dbReference type="FunFam" id="1.10.1060.10:FF:000007">
    <property type="entry name" value="Dihydropyrimidine dehydrogenase [NADP(+)]"/>
    <property type="match status" value="1"/>
</dbReference>
<dbReference type="GO" id="GO:0019483">
    <property type="term" value="P:beta-alanine biosynthetic process"/>
    <property type="evidence" value="ECO:0007669"/>
    <property type="project" value="UniProtKB-UniPathway"/>
</dbReference>
<dbReference type="InterPro" id="IPR013785">
    <property type="entry name" value="Aldolase_TIM"/>
</dbReference>
<dbReference type="GO" id="GO:0046872">
    <property type="term" value="F:metal ion binding"/>
    <property type="evidence" value="ECO:0007669"/>
    <property type="project" value="UniProtKB-KW"/>
</dbReference>
<dbReference type="GO" id="GO:0005829">
    <property type="term" value="C:cytosol"/>
    <property type="evidence" value="ECO:0007669"/>
    <property type="project" value="TreeGrafter"/>
</dbReference>
<keyword evidence="11" id="KW-0285">Flavoprotein</keyword>
<dbReference type="InterPro" id="IPR009051">
    <property type="entry name" value="Helical_ferredxn"/>
</dbReference>
<keyword evidence="6 11" id="KW-0274">FAD</keyword>
<dbReference type="WBParaSite" id="ECPE_0001041701-mRNA-1">
    <property type="protein sequence ID" value="ECPE_0001041701-mRNA-1"/>
    <property type="gene ID" value="ECPE_0001041701"/>
</dbReference>
<dbReference type="SUPFAM" id="SSF46548">
    <property type="entry name" value="alpha-helical ferredoxin"/>
    <property type="match status" value="1"/>
</dbReference>
<keyword evidence="9 11" id="KW-0408">Iron</keyword>
<evidence type="ECO:0000313" key="15">
    <source>
        <dbReference type="EMBL" id="VDP86969.1"/>
    </source>
</evidence>
<keyword evidence="11" id="KW-0288">FMN</keyword>
<sequence>EKKHWKRNADKNASVYHQLLADFSDAKETTLSEFGALREAQRCLKCADAPCQRSCPTTVNVKSFITSISNRNYYGSAKTILTDNPVGLSCGMVCPTSDLCVGGCNLSATEQGPINISGLQHFAVERFAQMGIPQILDPKIADKTKGVPVYDTPIALVGCGPASISCASFLARLGYRKIDIFERYQYSGGLSSSEIPEFRLPMRAVETEIQWMQDLGVRIHTGHVLSTPETQTKITGLKHISLTSLRKQGYKAIFLGLGLPIPKQIKVFKGLGPENGYYTSKHFLPKVAEATKQGICRCTGRHAPTLPDLKNKNVIVLGAGDTAFDCATSAIRCGAKRISVVFRKGFTTINPVPEEMKLAWIEKCELRPFLEPKRAICTLQSGDDNRPPQIHAIEFVHTEQLEDGTWSQHPEQLVRIQADVVISAFGAELSDPDVIRALIPLRLRENNLPELDLHTMRTSEPDVWCGGDLSGLSHTTVEAANDGKLAAWHMHQAMQKNSTPVHKRLGARYQADAHTMPVFTTPIDLVDISIEICGLKFMNPFGASAPPTTSAPMIWRAFEAGWGFAVTKSFGLDKDQVTNVSPRIVRTQVSGNLYGPEQAAFMNIELISEKTAAYWCNSIKELKRDFPKHIVIASIMAAYLREDWQELCDMVLDSGADAIELNLSCPHGMRERGMGLACGQNPKMVHDICSWVKDRVKSKPVFAKLTPNVTDIVTIARAAHDGGADGLTLINTVSSVVDIRGNATIWPTIGKAMRSTSGGLSGSAIRPLALKAVSSVAKAIPGFPILATGGISSAESGMQFIYAGASGLQVRKCSYNLHSLQSNTVNNFFL</sequence>
<dbReference type="InterPro" id="IPR028261">
    <property type="entry name" value="DPD_II"/>
</dbReference>
<dbReference type="PANTHER" id="PTHR43073:SF2">
    <property type="entry name" value="DIHYDROPYRIMIDINE DEHYDROGENASE [NADP(+)]"/>
    <property type="match status" value="1"/>
</dbReference>
<comment type="similarity">
    <text evidence="11">Belongs to the dihydropyrimidine dehydrogenase family.</text>
</comment>
<dbReference type="AlphaFoldDB" id="A0A183ATV0"/>
<comment type="function">
    <text evidence="11">Involved in pyrimidine base degradation. Catalyzes the reduction of uracil and thymine.</text>
</comment>
<keyword evidence="8 11" id="KW-0560">Oxidoreductase</keyword>
<organism evidence="17">
    <name type="scientific">Echinostoma caproni</name>
    <dbReference type="NCBI Taxonomy" id="27848"/>
    <lineage>
        <taxon>Eukaryota</taxon>
        <taxon>Metazoa</taxon>
        <taxon>Spiralia</taxon>
        <taxon>Lophotrochozoa</taxon>
        <taxon>Platyhelminthes</taxon>
        <taxon>Trematoda</taxon>
        <taxon>Digenea</taxon>
        <taxon>Plagiorchiida</taxon>
        <taxon>Echinostomata</taxon>
        <taxon>Echinostomatoidea</taxon>
        <taxon>Echinostomatidae</taxon>
        <taxon>Echinostoma</taxon>
    </lineage>
</organism>
<evidence type="ECO:0000259" key="14">
    <source>
        <dbReference type="Pfam" id="PF14691"/>
    </source>
</evidence>
<dbReference type="GO" id="GO:0002058">
    <property type="term" value="F:uracil binding"/>
    <property type="evidence" value="ECO:0007669"/>
    <property type="project" value="TreeGrafter"/>
</dbReference>
<evidence type="ECO:0000256" key="3">
    <source>
        <dbReference type="ARBA" id="ARBA00022485"/>
    </source>
</evidence>
<dbReference type="Gene3D" id="3.50.50.60">
    <property type="entry name" value="FAD/NAD(P)-binding domain"/>
    <property type="match status" value="2"/>
</dbReference>
<dbReference type="EMBL" id="UZAN01048996">
    <property type="protein sequence ID" value="VDP86969.1"/>
    <property type="molecule type" value="Genomic_DNA"/>
</dbReference>
<dbReference type="FunFam" id="3.20.20.70:FF:000027">
    <property type="entry name" value="Dihydropyrimidine dehydrogenase [NADP(+)]"/>
    <property type="match status" value="1"/>
</dbReference>
<dbReference type="EC" id="1.3.1.2" evidence="11"/>
<dbReference type="Gene3D" id="3.20.20.70">
    <property type="entry name" value="Aldolase class I"/>
    <property type="match status" value="1"/>
</dbReference>
<evidence type="ECO:0000259" key="13">
    <source>
        <dbReference type="Pfam" id="PF07992"/>
    </source>
</evidence>
<name>A0A183ATV0_9TREM</name>
<keyword evidence="5" id="KW-0677">Repeat</keyword>
<keyword evidence="16" id="KW-1185">Reference proteome</keyword>
<gene>
    <name evidence="15" type="ORF">ECPE_LOCUS10385</name>
</gene>
<keyword evidence="3 11" id="KW-0004">4Fe-4S</keyword>
<comment type="catalytic activity">
    <reaction evidence="11">
        <text>5,6-dihydrouracil + NADP(+) = uracil + NADPH + H(+)</text>
        <dbReference type="Rhea" id="RHEA:18093"/>
        <dbReference type="ChEBI" id="CHEBI:15378"/>
        <dbReference type="ChEBI" id="CHEBI:15901"/>
        <dbReference type="ChEBI" id="CHEBI:17568"/>
        <dbReference type="ChEBI" id="CHEBI:57783"/>
        <dbReference type="ChEBI" id="CHEBI:58349"/>
        <dbReference type="EC" id="1.3.1.2"/>
    </reaction>
</comment>
<dbReference type="Pfam" id="PF14691">
    <property type="entry name" value="Fer4_20"/>
    <property type="match status" value="1"/>
</dbReference>
<feature type="domain" description="Dihydroorotate dehydrogenase catalytic" evidence="12">
    <location>
        <begin position="530"/>
        <end position="814"/>
    </location>
</feature>
<dbReference type="PANTHER" id="PTHR43073">
    <property type="entry name" value="DIHYDROPYRIMIDINE DEHYDROGENASE [NADP(+)]"/>
    <property type="match status" value="1"/>
</dbReference>
<evidence type="ECO:0000256" key="4">
    <source>
        <dbReference type="ARBA" id="ARBA00022723"/>
    </source>
</evidence>
<evidence type="ECO:0000259" key="12">
    <source>
        <dbReference type="Pfam" id="PF01180"/>
    </source>
</evidence>
<dbReference type="FunFam" id="3.50.50.60:FF:000061">
    <property type="entry name" value="Dihydropyrimidine dehydrogenase [NADP(+)]"/>
    <property type="match status" value="1"/>
</dbReference>
<protein>
    <recommendedName>
        <fullName evidence="11">Dihydropyrimidine dehydrogenase [NADP(+)]</fullName>
        <shortName evidence="11">DHPDHase</shortName>
        <shortName evidence="11">DPD</shortName>
        <ecNumber evidence="11">1.3.1.2</ecNumber>
    </recommendedName>
    <alternativeName>
        <fullName evidence="11">Dihydrothymine dehydrogenase</fullName>
    </alternativeName>
    <alternativeName>
        <fullName evidence="11">Dihydrouracil dehydrogenase</fullName>
    </alternativeName>
</protein>
<dbReference type="Proteomes" id="UP000272942">
    <property type="component" value="Unassembled WGS sequence"/>
</dbReference>
<feature type="domain" description="FAD/NAD(P)-binding" evidence="13">
    <location>
        <begin position="154"/>
        <end position="482"/>
    </location>
</feature>
<dbReference type="GO" id="GO:0050661">
    <property type="term" value="F:NADP binding"/>
    <property type="evidence" value="ECO:0007669"/>
    <property type="project" value="TreeGrafter"/>
</dbReference>
<dbReference type="Gene3D" id="1.10.1060.10">
    <property type="entry name" value="Alpha-helical ferredoxin"/>
    <property type="match status" value="1"/>
</dbReference>
<dbReference type="InterPro" id="IPR005720">
    <property type="entry name" value="Dihydroorotate_DH_cat"/>
</dbReference>
<reference evidence="17" key="1">
    <citation type="submission" date="2016-06" db="UniProtKB">
        <authorList>
            <consortium name="WormBaseParasite"/>
        </authorList>
    </citation>
    <scope>IDENTIFICATION</scope>
</reference>
<evidence type="ECO:0000256" key="2">
    <source>
        <dbReference type="ARBA" id="ARBA00004668"/>
    </source>
</evidence>
<dbReference type="UniPathway" id="UPA00131"/>
<evidence type="ECO:0000256" key="8">
    <source>
        <dbReference type="ARBA" id="ARBA00023002"/>
    </source>
</evidence>
<dbReference type="GO" id="GO:0006212">
    <property type="term" value="P:uracil catabolic process"/>
    <property type="evidence" value="ECO:0007669"/>
    <property type="project" value="TreeGrafter"/>
</dbReference>
<dbReference type="PRINTS" id="PR00419">
    <property type="entry name" value="ADXRDTASE"/>
</dbReference>
<evidence type="ECO:0000256" key="7">
    <source>
        <dbReference type="ARBA" id="ARBA00022857"/>
    </source>
</evidence>
<dbReference type="InterPro" id="IPR036188">
    <property type="entry name" value="FAD/NAD-bd_sf"/>
</dbReference>
<evidence type="ECO:0000256" key="1">
    <source>
        <dbReference type="ARBA" id="ARBA00001974"/>
    </source>
</evidence>
<evidence type="ECO:0000256" key="5">
    <source>
        <dbReference type="ARBA" id="ARBA00022737"/>
    </source>
</evidence>
<accession>A0A183ATV0</accession>